<dbReference type="PANTHER" id="PTHR37946:SF1">
    <property type="entry name" value="SLL1969 PROTEIN"/>
    <property type="match status" value="1"/>
</dbReference>
<dbReference type="Gene3D" id="3.40.50.1820">
    <property type="entry name" value="alpha/beta hydrolase"/>
    <property type="match status" value="1"/>
</dbReference>
<feature type="domain" description="GPI inositol-deacylase PGAP1-like alpha/beta" evidence="1">
    <location>
        <begin position="116"/>
        <end position="163"/>
    </location>
</feature>
<dbReference type="GO" id="GO:0016787">
    <property type="term" value="F:hydrolase activity"/>
    <property type="evidence" value="ECO:0007669"/>
    <property type="project" value="UniProtKB-KW"/>
</dbReference>
<dbReference type="Pfam" id="PF07819">
    <property type="entry name" value="PGAP1"/>
    <property type="match status" value="1"/>
</dbReference>
<comment type="caution">
    <text evidence="2">The sequence shown here is derived from an EMBL/GenBank/DDBJ whole genome shotgun (WGS) entry which is preliminary data.</text>
</comment>
<dbReference type="RefSeq" id="WP_344602612.1">
    <property type="nucleotide sequence ID" value="NZ_BAAAHE010000008.1"/>
</dbReference>
<evidence type="ECO:0000313" key="2">
    <source>
        <dbReference type="EMBL" id="GAA0611399.1"/>
    </source>
</evidence>
<dbReference type="EMBL" id="BAAAHE010000008">
    <property type="protein sequence ID" value="GAA0611399.1"/>
    <property type="molecule type" value="Genomic_DNA"/>
</dbReference>
<dbReference type="InterPro" id="IPR012908">
    <property type="entry name" value="PGAP1-ab_dom-like"/>
</dbReference>
<sequence>MKFVSRIPTGFGTLLCPEGFAGPRGTRALLDERRTVAEGRTLLRDPIWTDPGTPHGEHRPVLLLPGFMSGDYSMSLLSRWLRRAGYAPLRSQVRLNVECSRNTLDRLTRRVEIAALHENRPITLIGHSLGGIYAKTIAMRRPELVNGVVTLGSPLLAPTASHKLLLADVALLSALNRAGLKKLMNADCVHGECAADSRAELAGPFPAHIPFLSVYSRSDGIIDFKAAQDPAAQHVEVDGSHCGMTVNPGVYRALAEHLPSLTGLRPAQPGAAA</sequence>
<reference evidence="2 3" key="1">
    <citation type="journal article" date="2019" name="Int. J. Syst. Evol. Microbiol.">
        <title>The Global Catalogue of Microorganisms (GCM) 10K type strain sequencing project: providing services to taxonomists for standard genome sequencing and annotation.</title>
        <authorList>
            <consortium name="The Broad Institute Genomics Platform"/>
            <consortium name="The Broad Institute Genome Sequencing Center for Infectious Disease"/>
            <person name="Wu L."/>
            <person name="Ma J."/>
        </authorList>
    </citation>
    <scope>NUCLEOTIDE SEQUENCE [LARGE SCALE GENOMIC DNA]</scope>
    <source>
        <strain evidence="2 3">JCM 10671</strain>
    </source>
</reference>
<proteinExistence type="predicted"/>
<name>A0ABN1GHB9_9ACTN</name>
<organism evidence="2 3">
    <name type="scientific">Sporichthya brevicatena</name>
    <dbReference type="NCBI Taxonomy" id="171442"/>
    <lineage>
        <taxon>Bacteria</taxon>
        <taxon>Bacillati</taxon>
        <taxon>Actinomycetota</taxon>
        <taxon>Actinomycetes</taxon>
        <taxon>Sporichthyales</taxon>
        <taxon>Sporichthyaceae</taxon>
        <taxon>Sporichthya</taxon>
    </lineage>
</organism>
<keyword evidence="3" id="KW-1185">Reference proteome</keyword>
<accession>A0ABN1GHB9</accession>
<evidence type="ECO:0000313" key="3">
    <source>
        <dbReference type="Proteomes" id="UP001500957"/>
    </source>
</evidence>
<gene>
    <name evidence="2" type="ORF">GCM10009547_11800</name>
</gene>
<keyword evidence="2" id="KW-0378">Hydrolase</keyword>
<dbReference type="Proteomes" id="UP001500957">
    <property type="component" value="Unassembled WGS sequence"/>
</dbReference>
<protein>
    <submittedName>
        <fullName evidence="2">Alpha/beta hydrolase</fullName>
    </submittedName>
</protein>
<dbReference type="InterPro" id="IPR029058">
    <property type="entry name" value="AB_hydrolase_fold"/>
</dbReference>
<evidence type="ECO:0000259" key="1">
    <source>
        <dbReference type="Pfam" id="PF07819"/>
    </source>
</evidence>
<dbReference type="SUPFAM" id="SSF53474">
    <property type="entry name" value="alpha/beta-Hydrolases"/>
    <property type="match status" value="1"/>
</dbReference>
<dbReference type="PANTHER" id="PTHR37946">
    <property type="entry name" value="SLL1969 PROTEIN"/>
    <property type="match status" value="1"/>
</dbReference>